<dbReference type="InterPro" id="IPR000210">
    <property type="entry name" value="BTB/POZ_dom"/>
</dbReference>
<dbReference type="SUPFAM" id="SSF54695">
    <property type="entry name" value="POZ domain"/>
    <property type="match status" value="1"/>
</dbReference>
<dbReference type="Gene3D" id="3.30.710.10">
    <property type="entry name" value="Potassium Channel Kv1.1, Chain A"/>
    <property type="match status" value="1"/>
</dbReference>
<feature type="domain" description="BTB" evidence="1">
    <location>
        <begin position="31"/>
        <end position="91"/>
    </location>
</feature>
<dbReference type="InterPro" id="IPR011333">
    <property type="entry name" value="SKP1/BTB/POZ_sf"/>
</dbReference>
<dbReference type="PROSITE" id="PS50097">
    <property type="entry name" value="BTB"/>
    <property type="match status" value="1"/>
</dbReference>
<evidence type="ECO:0000259" key="1">
    <source>
        <dbReference type="PROSITE" id="PS50097"/>
    </source>
</evidence>
<dbReference type="PANTHER" id="PTHR47843">
    <property type="entry name" value="BTB DOMAIN-CONTAINING PROTEIN-RELATED"/>
    <property type="match status" value="1"/>
</dbReference>
<proteinExistence type="predicted"/>
<sequence length="267" mass="29284">MANVQQLQETLDAQAPLIDALKNAFHNPKHSDLIIRCADDRWDVHKVIVCAQSPVLAKACEGSFKEAEEGLITLHEEDPSVVEAMLQFIYTLNFDDSCFDIAETSGIVFTVNVHIAADKYDIPTLRKLTVSKFRDQAATGWKTAGFAEAAALVFNAGIAVEESLRERVVSIATKNAKQLLCQDEVGIRFRAVASTTPALAVALWQRKVEGKTEGPVAAKIEDSEGPAYACPSYRCRGILHSIDVDASTTCPRCHGRTLGYYWVKQSV</sequence>
<dbReference type="SMART" id="SM00225">
    <property type="entry name" value="BTB"/>
    <property type="match status" value="1"/>
</dbReference>
<dbReference type="Proteomes" id="UP001310594">
    <property type="component" value="Unassembled WGS sequence"/>
</dbReference>
<protein>
    <recommendedName>
        <fullName evidence="1">BTB domain-containing protein</fullName>
    </recommendedName>
</protein>
<dbReference type="AlphaFoldDB" id="A0AAN7ZWA6"/>
<accession>A0AAN7ZWA6</accession>
<name>A0AAN7ZWA6_9PEZI</name>
<dbReference type="PANTHER" id="PTHR47843:SF5">
    <property type="entry name" value="BTB_POZ DOMAIN PROTEIN"/>
    <property type="match status" value="1"/>
</dbReference>
<evidence type="ECO:0000313" key="3">
    <source>
        <dbReference type="Proteomes" id="UP001310594"/>
    </source>
</evidence>
<dbReference type="Pfam" id="PF00651">
    <property type="entry name" value="BTB"/>
    <property type="match status" value="1"/>
</dbReference>
<reference evidence="2" key="1">
    <citation type="submission" date="2023-08" db="EMBL/GenBank/DDBJ databases">
        <title>Black Yeasts Isolated from many extreme environments.</title>
        <authorList>
            <person name="Coleine C."/>
            <person name="Stajich J.E."/>
            <person name="Selbmann L."/>
        </authorList>
    </citation>
    <scope>NUCLEOTIDE SEQUENCE</scope>
    <source>
        <strain evidence="2">CCFEE 5810</strain>
    </source>
</reference>
<evidence type="ECO:0000313" key="2">
    <source>
        <dbReference type="EMBL" id="KAK5707674.1"/>
    </source>
</evidence>
<dbReference type="EMBL" id="JAVRQU010000001">
    <property type="protein sequence ID" value="KAK5707674.1"/>
    <property type="molecule type" value="Genomic_DNA"/>
</dbReference>
<gene>
    <name evidence="2" type="ORF">LTR97_000212</name>
</gene>
<organism evidence="2 3">
    <name type="scientific">Elasticomyces elasticus</name>
    <dbReference type="NCBI Taxonomy" id="574655"/>
    <lineage>
        <taxon>Eukaryota</taxon>
        <taxon>Fungi</taxon>
        <taxon>Dikarya</taxon>
        <taxon>Ascomycota</taxon>
        <taxon>Pezizomycotina</taxon>
        <taxon>Dothideomycetes</taxon>
        <taxon>Dothideomycetidae</taxon>
        <taxon>Mycosphaerellales</taxon>
        <taxon>Teratosphaeriaceae</taxon>
        <taxon>Elasticomyces</taxon>
    </lineage>
</organism>
<comment type="caution">
    <text evidence="2">The sequence shown here is derived from an EMBL/GenBank/DDBJ whole genome shotgun (WGS) entry which is preliminary data.</text>
</comment>